<name>A0AAE0SPY2_9BIVA</name>
<feature type="non-terminal residue" evidence="2">
    <location>
        <position position="55"/>
    </location>
</feature>
<evidence type="ECO:0000256" key="1">
    <source>
        <dbReference type="SAM" id="Phobius"/>
    </source>
</evidence>
<keyword evidence="1" id="KW-0812">Transmembrane</keyword>
<keyword evidence="1" id="KW-1133">Transmembrane helix</keyword>
<evidence type="ECO:0000313" key="3">
    <source>
        <dbReference type="Proteomes" id="UP001195483"/>
    </source>
</evidence>
<reference evidence="2" key="1">
    <citation type="journal article" date="2021" name="Genome Biol. Evol.">
        <title>A High-Quality Reference Genome for a Parasitic Bivalve with Doubly Uniparental Inheritance (Bivalvia: Unionida).</title>
        <authorList>
            <person name="Smith C.H."/>
        </authorList>
    </citation>
    <scope>NUCLEOTIDE SEQUENCE</scope>
    <source>
        <strain evidence="2">CHS0354</strain>
    </source>
</reference>
<organism evidence="2 3">
    <name type="scientific">Potamilus streckersoni</name>
    <dbReference type="NCBI Taxonomy" id="2493646"/>
    <lineage>
        <taxon>Eukaryota</taxon>
        <taxon>Metazoa</taxon>
        <taxon>Spiralia</taxon>
        <taxon>Lophotrochozoa</taxon>
        <taxon>Mollusca</taxon>
        <taxon>Bivalvia</taxon>
        <taxon>Autobranchia</taxon>
        <taxon>Heteroconchia</taxon>
        <taxon>Palaeoheterodonta</taxon>
        <taxon>Unionida</taxon>
        <taxon>Unionoidea</taxon>
        <taxon>Unionidae</taxon>
        <taxon>Ambleminae</taxon>
        <taxon>Lampsilini</taxon>
        <taxon>Potamilus</taxon>
    </lineage>
</organism>
<dbReference type="AlphaFoldDB" id="A0AAE0SPY2"/>
<gene>
    <name evidence="2" type="ORF">CHS0354_014695</name>
</gene>
<reference evidence="2" key="2">
    <citation type="journal article" date="2021" name="Genome Biol. Evol.">
        <title>Developing a high-quality reference genome for a parasitic bivalve with doubly uniparental inheritance (Bivalvia: Unionida).</title>
        <authorList>
            <person name="Smith C.H."/>
        </authorList>
    </citation>
    <scope>NUCLEOTIDE SEQUENCE</scope>
    <source>
        <strain evidence="2">CHS0354</strain>
        <tissue evidence="2">Mantle</tissue>
    </source>
</reference>
<dbReference type="Proteomes" id="UP001195483">
    <property type="component" value="Unassembled WGS sequence"/>
</dbReference>
<keyword evidence="1" id="KW-0472">Membrane</keyword>
<sequence>MPISVASATPEGGLLDYRIMLYLVLEASFFSNLTIATVFFHISEVLGEAHVSSDC</sequence>
<accession>A0AAE0SPY2</accession>
<keyword evidence="3" id="KW-1185">Reference proteome</keyword>
<evidence type="ECO:0000313" key="2">
    <source>
        <dbReference type="EMBL" id="KAK3595872.1"/>
    </source>
</evidence>
<reference evidence="2" key="3">
    <citation type="submission" date="2023-05" db="EMBL/GenBank/DDBJ databases">
        <authorList>
            <person name="Smith C.H."/>
        </authorList>
    </citation>
    <scope>NUCLEOTIDE SEQUENCE</scope>
    <source>
        <strain evidence="2">CHS0354</strain>
        <tissue evidence="2">Mantle</tissue>
    </source>
</reference>
<feature type="transmembrane region" description="Helical" evidence="1">
    <location>
        <begin position="20"/>
        <end position="42"/>
    </location>
</feature>
<dbReference type="EMBL" id="JAEAOA010000900">
    <property type="protein sequence ID" value="KAK3595872.1"/>
    <property type="molecule type" value="Genomic_DNA"/>
</dbReference>
<protein>
    <submittedName>
        <fullName evidence="2">Uncharacterized protein</fullName>
    </submittedName>
</protein>
<comment type="caution">
    <text evidence="2">The sequence shown here is derived from an EMBL/GenBank/DDBJ whole genome shotgun (WGS) entry which is preliminary data.</text>
</comment>
<proteinExistence type="predicted"/>